<proteinExistence type="predicted"/>
<keyword evidence="2" id="KW-1185">Reference proteome</keyword>
<reference evidence="1 2" key="1">
    <citation type="submission" date="2020-08" db="EMBL/GenBank/DDBJ databases">
        <authorList>
            <person name="Liu C."/>
            <person name="Sun Q."/>
        </authorList>
    </citation>
    <scope>NUCLEOTIDE SEQUENCE [LARGE SCALE GENOMIC DNA]</scope>
    <source>
        <strain evidence="1 2">N22</strain>
    </source>
</reference>
<sequence length="137" mass="15133">MFDPDQWELQSVPSCSCLYALVPKGAGRTFLQRFAEKRQNREAALCLFKALRRIDRDGIGRSLAIGLIRRLRGPVVEVKVFGTVIRGIAYQKSGQNALVLLSVEKTHQGSGNMHALIDEAERKAALVEALLAAREEG</sequence>
<protein>
    <submittedName>
        <fullName evidence="1">Uncharacterized protein</fullName>
    </submittedName>
</protein>
<evidence type="ECO:0000313" key="1">
    <source>
        <dbReference type="EMBL" id="MBC2889618.1"/>
    </source>
</evidence>
<organism evidence="1 2">
    <name type="scientific">Gordonibacter massiliensis</name>
    <name type="common">ex Traore et al. 2017</name>
    <dbReference type="NCBI Taxonomy" id="1841863"/>
    <lineage>
        <taxon>Bacteria</taxon>
        <taxon>Bacillati</taxon>
        <taxon>Actinomycetota</taxon>
        <taxon>Coriobacteriia</taxon>
        <taxon>Eggerthellales</taxon>
        <taxon>Eggerthellaceae</taxon>
        <taxon>Gordonibacter</taxon>
    </lineage>
</organism>
<dbReference type="Proteomes" id="UP000587396">
    <property type="component" value="Unassembled WGS sequence"/>
</dbReference>
<dbReference type="EMBL" id="JACMSE010000006">
    <property type="protein sequence ID" value="MBC2889618.1"/>
    <property type="molecule type" value="Genomic_DNA"/>
</dbReference>
<name>A0A842JIE8_9ACTN</name>
<dbReference type="AlphaFoldDB" id="A0A842JIE8"/>
<accession>A0A842JIE8</accession>
<evidence type="ECO:0000313" key="2">
    <source>
        <dbReference type="Proteomes" id="UP000587396"/>
    </source>
</evidence>
<gene>
    <name evidence="1" type="ORF">H7313_09730</name>
</gene>
<dbReference type="RefSeq" id="WP_185905415.1">
    <property type="nucleotide sequence ID" value="NZ_JAASIO010000002.1"/>
</dbReference>
<comment type="caution">
    <text evidence="1">The sequence shown here is derived from an EMBL/GenBank/DDBJ whole genome shotgun (WGS) entry which is preliminary data.</text>
</comment>